<keyword evidence="3" id="KW-1185">Reference proteome</keyword>
<dbReference type="AlphaFoldDB" id="A0A0D0B6S1"/>
<dbReference type="Proteomes" id="UP000053593">
    <property type="component" value="Unassembled WGS sequence"/>
</dbReference>
<organism evidence="2 3">
    <name type="scientific">Collybiopsis luxurians FD-317 M1</name>
    <dbReference type="NCBI Taxonomy" id="944289"/>
    <lineage>
        <taxon>Eukaryota</taxon>
        <taxon>Fungi</taxon>
        <taxon>Dikarya</taxon>
        <taxon>Basidiomycota</taxon>
        <taxon>Agaricomycotina</taxon>
        <taxon>Agaricomycetes</taxon>
        <taxon>Agaricomycetidae</taxon>
        <taxon>Agaricales</taxon>
        <taxon>Marasmiineae</taxon>
        <taxon>Omphalotaceae</taxon>
        <taxon>Collybiopsis</taxon>
        <taxon>Collybiopsis luxurians</taxon>
    </lineage>
</organism>
<name>A0A0D0B6S1_9AGAR</name>
<proteinExistence type="predicted"/>
<dbReference type="OrthoDB" id="2322499at2759"/>
<gene>
    <name evidence="2" type="ORF">GYMLUDRAFT_245559</name>
</gene>
<dbReference type="EMBL" id="KN834781">
    <property type="protein sequence ID" value="KIK59130.1"/>
    <property type="molecule type" value="Genomic_DNA"/>
</dbReference>
<evidence type="ECO:0000313" key="2">
    <source>
        <dbReference type="EMBL" id="KIK59130.1"/>
    </source>
</evidence>
<feature type="compositionally biased region" description="Basic and acidic residues" evidence="1">
    <location>
        <begin position="11"/>
        <end position="31"/>
    </location>
</feature>
<protein>
    <submittedName>
        <fullName evidence="2">Uncharacterized protein</fullName>
    </submittedName>
</protein>
<dbReference type="HOGENOM" id="CLU_010790_2_2_1"/>
<sequence>MSKSSESVWRTAREGVEGLPPRPDDLNEPHFSRPNDSAFIARLPAGYRMRCYKVLPWEYIRGSNWRHHYIVIHDEIADQFKAEYEALPTLTEQTEWIDRKIAERCARDKHSDLCQDWLQARLDQRRNELDEICKQRKEAILEWLAEIGWREETETIMRTNSRCDNFTSHKLARQSKKLTDYARKNIKSELVQWLTEQKRLCIEQHRRSTLNKQCSLLSSEYIEIKRSRDLRDPFPDTADILNDGYFEDLCWDTPLDEEITSDFIKAKLLEHLPRIIDQWKHSKLHELTEIMRRTRPEATILDLQLTTTVFKCSQCRNAWLVYPQMFYHDCCFGNIDANSHRLKEIYYFINGPWTPQYLTLNEKSSRVAKTIVEACSLDPMTTTVQDLWDTNPLIECTSCEQPSSTWNAGRLFMRWPAALSYTAHHDHTLQINAFGNETQRILNAEDSNAAHQTISTAHNHGGIAGDDKLYSLDLVRPEDVQELWYWDPTCSLRSWCSNFRYRPSLAPLEDDTALNSERTSSV</sequence>
<evidence type="ECO:0000313" key="3">
    <source>
        <dbReference type="Proteomes" id="UP000053593"/>
    </source>
</evidence>
<evidence type="ECO:0000256" key="1">
    <source>
        <dbReference type="SAM" id="MobiDB-lite"/>
    </source>
</evidence>
<reference evidence="2 3" key="1">
    <citation type="submission" date="2014-04" db="EMBL/GenBank/DDBJ databases">
        <title>Evolutionary Origins and Diversification of the Mycorrhizal Mutualists.</title>
        <authorList>
            <consortium name="DOE Joint Genome Institute"/>
            <consortium name="Mycorrhizal Genomics Consortium"/>
            <person name="Kohler A."/>
            <person name="Kuo A."/>
            <person name="Nagy L.G."/>
            <person name="Floudas D."/>
            <person name="Copeland A."/>
            <person name="Barry K.W."/>
            <person name="Cichocki N."/>
            <person name="Veneault-Fourrey C."/>
            <person name="LaButti K."/>
            <person name="Lindquist E.A."/>
            <person name="Lipzen A."/>
            <person name="Lundell T."/>
            <person name="Morin E."/>
            <person name="Murat C."/>
            <person name="Riley R."/>
            <person name="Ohm R."/>
            <person name="Sun H."/>
            <person name="Tunlid A."/>
            <person name="Henrissat B."/>
            <person name="Grigoriev I.V."/>
            <person name="Hibbett D.S."/>
            <person name="Martin F."/>
        </authorList>
    </citation>
    <scope>NUCLEOTIDE SEQUENCE [LARGE SCALE GENOMIC DNA]</scope>
    <source>
        <strain evidence="2 3">FD-317 M1</strain>
    </source>
</reference>
<accession>A0A0D0B6S1</accession>
<feature type="region of interest" description="Disordered" evidence="1">
    <location>
        <begin position="1"/>
        <end position="31"/>
    </location>
</feature>